<reference evidence="2 3" key="1">
    <citation type="submission" date="2015-09" db="EMBL/GenBank/DDBJ databases">
        <authorList>
            <consortium name="Pathogen Informatics"/>
        </authorList>
    </citation>
    <scope>NUCLEOTIDE SEQUENCE [LARGE SCALE GENOMIC DNA]</scope>
    <source>
        <strain evidence="2 3">2789STDY5608849</strain>
    </source>
</reference>
<proteinExistence type="predicted"/>
<dbReference type="InterPro" id="IPR018631">
    <property type="entry name" value="AAA-ATPase-like_dom"/>
</dbReference>
<evidence type="ECO:0000313" key="3">
    <source>
        <dbReference type="Proteomes" id="UP000095706"/>
    </source>
</evidence>
<gene>
    <name evidence="2" type="ORF">ERS852406_03141</name>
</gene>
<evidence type="ECO:0000259" key="1">
    <source>
        <dbReference type="Pfam" id="PF09820"/>
    </source>
</evidence>
<organism evidence="2 3">
    <name type="scientific">Fusicatenibacter saccharivorans</name>
    <dbReference type="NCBI Taxonomy" id="1150298"/>
    <lineage>
        <taxon>Bacteria</taxon>
        <taxon>Bacillati</taxon>
        <taxon>Bacillota</taxon>
        <taxon>Clostridia</taxon>
        <taxon>Lachnospirales</taxon>
        <taxon>Lachnospiraceae</taxon>
        <taxon>Fusicatenibacter</taxon>
    </lineage>
</organism>
<dbReference type="RefSeq" id="WP_055228598.1">
    <property type="nucleotide sequence ID" value="NZ_CYYV01000020.1"/>
</dbReference>
<dbReference type="AlphaFoldDB" id="A0A174J2Q2"/>
<dbReference type="EMBL" id="CYYV01000020">
    <property type="protein sequence ID" value="CUO91380.1"/>
    <property type="molecule type" value="Genomic_DNA"/>
</dbReference>
<sequence>MKSCKEMAKQWGVTERTVTTFCKTGKIPGVVKEGKSWQIPDGAEKPADGRVLSGKYVKKEGKEARKPLPIGISDYVRAQSEYYYVDKTGMIKEFLDRKPLISLFTRPRRFGKTLKTARRILVTLACK</sequence>
<accession>A0A174J2Q2</accession>
<name>A0A174J2Q2_9FIRM</name>
<dbReference type="Pfam" id="PF09820">
    <property type="entry name" value="AAA-ATPase_like"/>
    <property type="match status" value="1"/>
</dbReference>
<feature type="domain" description="AAA-ATPase-like" evidence="1">
    <location>
        <begin position="69"/>
        <end position="115"/>
    </location>
</feature>
<dbReference type="Proteomes" id="UP000095706">
    <property type="component" value="Unassembled WGS sequence"/>
</dbReference>
<evidence type="ECO:0000313" key="2">
    <source>
        <dbReference type="EMBL" id="CUO91380.1"/>
    </source>
</evidence>
<protein>
    <submittedName>
        <fullName evidence="2">Predicted AAA-ATPase</fullName>
    </submittedName>
</protein>